<protein>
    <submittedName>
        <fullName evidence="2">Uncharacterized protein</fullName>
    </submittedName>
</protein>
<feature type="transmembrane region" description="Helical" evidence="1">
    <location>
        <begin position="91"/>
        <end position="109"/>
    </location>
</feature>
<keyword evidence="1" id="KW-1133">Transmembrane helix</keyword>
<keyword evidence="1" id="KW-0812">Transmembrane</keyword>
<feature type="transmembrane region" description="Helical" evidence="1">
    <location>
        <begin position="30"/>
        <end position="48"/>
    </location>
</feature>
<sequence length="135" mass="16113">MKATKMVDLYSYWMTAHFLLYKAFEQYAPTWMSPYPALLIGFFVQLYIFYAGRKTLKRSFIVAVFIWKLSMLLLTRFNMDWRTIVANSELFTIYLLFISIRGVSFKNLYTNAIYKTEQSQKTLSDFVKFRLSNIL</sequence>
<feature type="transmembrane region" description="Helical" evidence="1">
    <location>
        <begin position="60"/>
        <end position="79"/>
    </location>
</feature>
<reference evidence="2" key="1">
    <citation type="journal article" date="2020" name="Nature">
        <title>Giant virus diversity and host interactions through global metagenomics.</title>
        <authorList>
            <person name="Schulz F."/>
            <person name="Roux S."/>
            <person name="Paez-Espino D."/>
            <person name="Jungbluth S."/>
            <person name="Walsh D.A."/>
            <person name="Denef V.J."/>
            <person name="McMahon K.D."/>
            <person name="Konstantinidis K.T."/>
            <person name="Eloe-Fadrosh E.A."/>
            <person name="Kyrpides N.C."/>
            <person name="Woyke T."/>
        </authorList>
    </citation>
    <scope>NUCLEOTIDE SEQUENCE</scope>
    <source>
        <strain evidence="2">GVMAG-M-3300018868-6</strain>
    </source>
</reference>
<dbReference type="AlphaFoldDB" id="A0A6C0BTV0"/>
<dbReference type="EMBL" id="MN739255">
    <property type="protein sequence ID" value="QHS95666.1"/>
    <property type="molecule type" value="Genomic_DNA"/>
</dbReference>
<evidence type="ECO:0000256" key="1">
    <source>
        <dbReference type="SAM" id="Phobius"/>
    </source>
</evidence>
<name>A0A6C0BTV0_9ZZZZ</name>
<keyword evidence="1" id="KW-0472">Membrane</keyword>
<evidence type="ECO:0000313" key="2">
    <source>
        <dbReference type="EMBL" id="QHS95666.1"/>
    </source>
</evidence>
<organism evidence="2">
    <name type="scientific">viral metagenome</name>
    <dbReference type="NCBI Taxonomy" id="1070528"/>
    <lineage>
        <taxon>unclassified sequences</taxon>
        <taxon>metagenomes</taxon>
        <taxon>organismal metagenomes</taxon>
    </lineage>
</organism>
<accession>A0A6C0BTV0</accession>
<proteinExistence type="predicted"/>